<dbReference type="EMBL" id="VDCQ01000028">
    <property type="protein sequence ID" value="TNJ64559.1"/>
    <property type="molecule type" value="Genomic_DNA"/>
</dbReference>
<evidence type="ECO:0000313" key="2">
    <source>
        <dbReference type="Proteomes" id="UP000307943"/>
    </source>
</evidence>
<name>A0A5C4T8B1_9BACL</name>
<accession>A0A5C4T8B1</accession>
<dbReference type="Proteomes" id="UP000307943">
    <property type="component" value="Unassembled WGS sequence"/>
</dbReference>
<dbReference type="AlphaFoldDB" id="A0A5C4T8B1"/>
<organism evidence="1 2">
    <name type="scientific">Paenibacillus hemerocallicola</name>
    <dbReference type="NCBI Taxonomy" id="1172614"/>
    <lineage>
        <taxon>Bacteria</taxon>
        <taxon>Bacillati</taxon>
        <taxon>Bacillota</taxon>
        <taxon>Bacilli</taxon>
        <taxon>Bacillales</taxon>
        <taxon>Paenibacillaceae</taxon>
        <taxon>Paenibacillus</taxon>
    </lineage>
</organism>
<proteinExistence type="predicted"/>
<reference evidence="1 2" key="1">
    <citation type="submission" date="2019-05" db="EMBL/GenBank/DDBJ databases">
        <title>We sequenced the genome of Paenibacillus hemerocallicola KCTC 33185 for further insight into its adaptation and study the phylogeny of Paenibacillus.</title>
        <authorList>
            <person name="Narsing Rao M.P."/>
        </authorList>
    </citation>
    <scope>NUCLEOTIDE SEQUENCE [LARGE SCALE GENOMIC DNA]</scope>
    <source>
        <strain evidence="1 2">KCTC 33185</strain>
    </source>
</reference>
<dbReference type="OrthoDB" id="2492750at2"/>
<protein>
    <recommendedName>
        <fullName evidence="3">Transposase</fullName>
    </recommendedName>
</protein>
<keyword evidence="2" id="KW-1185">Reference proteome</keyword>
<dbReference type="RefSeq" id="WP_139603996.1">
    <property type="nucleotide sequence ID" value="NZ_VDCQ01000028.1"/>
</dbReference>
<evidence type="ECO:0008006" key="3">
    <source>
        <dbReference type="Google" id="ProtNLM"/>
    </source>
</evidence>
<sequence>MLANVEKGNTSDKTWNFTFIRKLRQTLSLEGWQQLLYVSDSAQITKRNLKYLKRLYLRFVSRLPDLFAVCEEVKQAAWE</sequence>
<evidence type="ECO:0000313" key="1">
    <source>
        <dbReference type="EMBL" id="TNJ64559.1"/>
    </source>
</evidence>
<comment type="caution">
    <text evidence="1">The sequence shown here is derived from an EMBL/GenBank/DDBJ whole genome shotgun (WGS) entry which is preliminary data.</text>
</comment>
<gene>
    <name evidence="1" type="ORF">FE784_19980</name>
</gene>